<dbReference type="Pfam" id="PF07485">
    <property type="entry name" value="DUF1529"/>
    <property type="match status" value="1"/>
</dbReference>
<dbReference type="InterPro" id="IPR011094">
    <property type="entry name" value="Uncharacterised_LppY/LpqO"/>
</dbReference>
<dbReference type="AlphaFoldDB" id="A0A1M4Z9N1"/>
<evidence type="ECO:0008006" key="3">
    <source>
        <dbReference type="Google" id="ProtNLM"/>
    </source>
</evidence>
<gene>
    <name evidence="1" type="ORF">SAMN05444392_108124</name>
</gene>
<protein>
    <recommendedName>
        <fullName evidence="3">DUF1259 domain-containing protein</fullName>
    </recommendedName>
</protein>
<dbReference type="EMBL" id="FQVL01000008">
    <property type="protein sequence ID" value="SHF14773.1"/>
    <property type="molecule type" value="Genomic_DNA"/>
</dbReference>
<sequence>MKKTVGPLCQRFATILGGTPQIVNGVCTVTRIIPHRVTILGRRSKSALTLAALFSFESMDRKGRALNLGETHILQQDVNPFISALRKRNIMVTALHNHWLFDKPRMMFIHWQSVENPITFARKTAEALKLITH</sequence>
<name>A0A1M4Z9N1_9BACL</name>
<organism evidence="1 2">
    <name type="scientific">Seinonella peptonophila</name>
    <dbReference type="NCBI Taxonomy" id="112248"/>
    <lineage>
        <taxon>Bacteria</taxon>
        <taxon>Bacillati</taxon>
        <taxon>Bacillota</taxon>
        <taxon>Bacilli</taxon>
        <taxon>Bacillales</taxon>
        <taxon>Thermoactinomycetaceae</taxon>
        <taxon>Seinonella</taxon>
    </lineage>
</organism>
<dbReference type="RefSeq" id="WP_139279104.1">
    <property type="nucleotide sequence ID" value="NZ_FQVL01000008.1"/>
</dbReference>
<dbReference type="Proteomes" id="UP000184476">
    <property type="component" value="Unassembled WGS sequence"/>
</dbReference>
<keyword evidence="2" id="KW-1185">Reference proteome</keyword>
<evidence type="ECO:0000313" key="2">
    <source>
        <dbReference type="Proteomes" id="UP000184476"/>
    </source>
</evidence>
<reference evidence="1 2" key="1">
    <citation type="submission" date="2016-11" db="EMBL/GenBank/DDBJ databases">
        <authorList>
            <person name="Jaros S."/>
            <person name="Januszkiewicz K."/>
            <person name="Wedrychowicz H."/>
        </authorList>
    </citation>
    <scope>NUCLEOTIDE SEQUENCE [LARGE SCALE GENOMIC DNA]</scope>
    <source>
        <strain evidence="1 2">DSM 44666</strain>
    </source>
</reference>
<accession>A0A1M4Z9N1</accession>
<proteinExistence type="predicted"/>
<evidence type="ECO:0000313" key="1">
    <source>
        <dbReference type="EMBL" id="SHF14773.1"/>
    </source>
</evidence>
<dbReference type="OrthoDB" id="4687120at2"/>
<dbReference type="STRING" id="112248.SAMN05444392_108124"/>